<dbReference type="InterPro" id="IPR036641">
    <property type="entry name" value="HPT_dom_sf"/>
</dbReference>
<dbReference type="PROSITE" id="PS50894">
    <property type="entry name" value="HPT"/>
    <property type="match status" value="1"/>
</dbReference>
<dbReference type="OrthoDB" id="7478530at2"/>
<reference evidence="3 4" key="1">
    <citation type="submission" date="2016-10" db="EMBL/GenBank/DDBJ databases">
        <authorList>
            <person name="de Groot N.N."/>
        </authorList>
    </citation>
    <scope>NUCLEOTIDE SEQUENCE [LARGE SCALE GENOMIC DNA]</scope>
    <source>
        <strain evidence="3 4">CGMCC 1.12333</strain>
    </source>
</reference>
<dbReference type="GO" id="GO:0000160">
    <property type="term" value="P:phosphorelay signal transduction system"/>
    <property type="evidence" value="ECO:0007669"/>
    <property type="project" value="InterPro"/>
</dbReference>
<dbReference type="Gene3D" id="1.20.120.160">
    <property type="entry name" value="HPT domain"/>
    <property type="match status" value="1"/>
</dbReference>
<gene>
    <name evidence="3" type="ORF">SAMN05216480_101778</name>
</gene>
<evidence type="ECO:0000313" key="4">
    <source>
        <dbReference type="Proteomes" id="UP000199138"/>
    </source>
</evidence>
<proteinExistence type="predicted"/>
<protein>
    <submittedName>
        <fullName evidence="3">HPt (Histidine-containing phosphotransfer) domain-containing protein</fullName>
    </submittedName>
</protein>
<keyword evidence="4" id="KW-1185">Reference proteome</keyword>
<dbReference type="Pfam" id="PF01627">
    <property type="entry name" value="Hpt"/>
    <property type="match status" value="1"/>
</dbReference>
<dbReference type="InterPro" id="IPR008207">
    <property type="entry name" value="Sig_transdc_His_kin_Hpt_dom"/>
</dbReference>
<accession>A0A1I7F9V0</accession>
<dbReference type="STRING" id="1224947.SAMN05216480_101778"/>
<name>A0A1I7F9V0_9FLAO</name>
<dbReference type="AlphaFoldDB" id="A0A1I7F9V0"/>
<keyword evidence="1" id="KW-0597">Phosphoprotein</keyword>
<feature type="modified residue" description="Phosphohistidine" evidence="1">
    <location>
        <position position="53"/>
    </location>
</feature>
<dbReference type="EMBL" id="FPBK01000001">
    <property type="protein sequence ID" value="SFU32978.1"/>
    <property type="molecule type" value="Genomic_DNA"/>
</dbReference>
<organism evidence="3 4">
    <name type="scientific">Pustulibacterium marinum</name>
    <dbReference type="NCBI Taxonomy" id="1224947"/>
    <lineage>
        <taxon>Bacteria</taxon>
        <taxon>Pseudomonadati</taxon>
        <taxon>Bacteroidota</taxon>
        <taxon>Flavobacteriia</taxon>
        <taxon>Flavobacteriales</taxon>
        <taxon>Flavobacteriaceae</taxon>
        <taxon>Pustulibacterium</taxon>
    </lineage>
</organism>
<dbReference type="Proteomes" id="UP000199138">
    <property type="component" value="Unassembled WGS sequence"/>
</dbReference>
<feature type="domain" description="HPt" evidence="2">
    <location>
        <begin position="14"/>
        <end position="104"/>
    </location>
</feature>
<sequence length="110" mass="12510">MYNLVKLEELSGGDSDFIVSVITLFIEEVPEDILQISKGIDEKDFTKIYQHAHKIKPNVDLVGLDLAFQKILEIEQSAKSENMPEVLEKYAIIKSEVEDAVEALKKDFKL</sequence>
<evidence type="ECO:0000256" key="1">
    <source>
        <dbReference type="PROSITE-ProRule" id="PRU00110"/>
    </source>
</evidence>
<dbReference type="RefSeq" id="WP_093023145.1">
    <property type="nucleotide sequence ID" value="NZ_FPBK01000001.1"/>
</dbReference>
<evidence type="ECO:0000259" key="2">
    <source>
        <dbReference type="PROSITE" id="PS50894"/>
    </source>
</evidence>
<evidence type="ECO:0000313" key="3">
    <source>
        <dbReference type="EMBL" id="SFU32978.1"/>
    </source>
</evidence>
<dbReference type="GO" id="GO:0004672">
    <property type="term" value="F:protein kinase activity"/>
    <property type="evidence" value="ECO:0007669"/>
    <property type="project" value="UniProtKB-ARBA"/>
</dbReference>
<dbReference type="SUPFAM" id="SSF47226">
    <property type="entry name" value="Histidine-containing phosphotransfer domain, HPT domain"/>
    <property type="match status" value="1"/>
</dbReference>